<dbReference type="InterPro" id="IPR012677">
    <property type="entry name" value="Nucleotide-bd_a/b_plait_sf"/>
</dbReference>
<feature type="domain" description="RRM" evidence="16">
    <location>
        <begin position="428"/>
        <end position="515"/>
    </location>
</feature>
<evidence type="ECO:0000256" key="8">
    <source>
        <dbReference type="ARBA" id="ARBA00023015"/>
    </source>
</evidence>
<evidence type="ECO:0000256" key="15">
    <source>
        <dbReference type="SAM" id="MobiDB-lite"/>
    </source>
</evidence>
<dbReference type="Proteomes" id="UP000472270">
    <property type="component" value="Unassembled WGS sequence"/>
</dbReference>
<evidence type="ECO:0000256" key="1">
    <source>
        <dbReference type="ARBA" id="ARBA00004123"/>
    </source>
</evidence>
<keyword evidence="11" id="KW-0508">mRNA splicing</keyword>
<evidence type="ECO:0000256" key="4">
    <source>
        <dbReference type="ARBA" id="ARBA00022664"/>
    </source>
</evidence>
<comment type="subcellular location">
    <subcellularLocation>
        <location evidence="1">Nucleus</location>
    </subcellularLocation>
</comment>
<dbReference type="InterPro" id="IPR034212">
    <property type="entry name" value="PUF60_RRM3"/>
</dbReference>
<reference evidence="17" key="2">
    <citation type="submission" date="2025-09" db="UniProtKB">
        <authorList>
            <consortium name="Ensembl"/>
        </authorList>
    </citation>
    <scope>IDENTIFICATION</scope>
</reference>
<dbReference type="GO" id="GO:0006915">
    <property type="term" value="P:apoptotic process"/>
    <property type="evidence" value="ECO:0007669"/>
    <property type="project" value="UniProtKB-KW"/>
</dbReference>
<dbReference type="NCBIfam" id="TIGR01645">
    <property type="entry name" value="half-pint"/>
    <property type="match status" value="1"/>
</dbReference>
<dbReference type="FunFam" id="3.30.70.330:FF:000133">
    <property type="entry name" value="poly(U)-binding-splicing factor PUF60 isoform X1"/>
    <property type="match status" value="1"/>
</dbReference>
<dbReference type="GO" id="GO:0003723">
    <property type="term" value="F:RNA binding"/>
    <property type="evidence" value="ECO:0007669"/>
    <property type="project" value="UniProtKB-UniRule"/>
</dbReference>
<dbReference type="PROSITE" id="PS50102">
    <property type="entry name" value="RRM"/>
    <property type="match status" value="3"/>
</dbReference>
<dbReference type="InterPro" id="IPR000504">
    <property type="entry name" value="RRM_dom"/>
</dbReference>
<dbReference type="GO" id="GO:0000380">
    <property type="term" value="P:alternative mRNA splicing, via spliceosome"/>
    <property type="evidence" value="ECO:0007669"/>
    <property type="project" value="TreeGrafter"/>
</dbReference>
<evidence type="ECO:0000259" key="16">
    <source>
        <dbReference type="PROSITE" id="PS50102"/>
    </source>
</evidence>
<dbReference type="AlphaFoldDB" id="A0A673JKV4"/>
<dbReference type="InterPro" id="IPR035979">
    <property type="entry name" value="RBD_domain_sf"/>
</dbReference>
<evidence type="ECO:0000256" key="2">
    <source>
        <dbReference type="ARBA" id="ARBA00005987"/>
    </source>
</evidence>
<evidence type="ECO:0000256" key="6">
    <source>
        <dbReference type="ARBA" id="ARBA00022737"/>
    </source>
</evidence>
<dbReference type="SMART" id="SM00360">
    <property type="entry name" value="RRM"/>
    <property type="match status" value="3"/>
</dbReference>
<protein>
    <submittedName>
        <fullName evidence="17">Poly(U)-binding-splicing factor PUF60</fullName>
    </submittedName>
</protein>
<keyword evidence="6" id="KW-0677">Repeat</keyword>
<evidence type="ECO:0000256" key="10">
    <source>
        <dbReference type="ARBA" id="ARBA00023163"/>
    </source>
</evidence>
<dbReference type="GO" id="GO:0006376">
    <property type="term" value="P:mRNA splice site recognition"/>
    <property type="evidence" value="ECO:0007669"/>
    <property type="project" value="TreeGrafter"/>
</dbReference>
<dbReference type="SMART" id="SM00361">
    <property type="entry name" value="RRM_1"/>
    <property type="match status" value="2"/>
</dbReference>
<feature type="domain" description="RRM" evidence="16">
    <location>
        <begin position="99"/>
        <end position="177"/>
    </location>
</feature>
<dbReference type="PANTHER" id="PTHR47330">
    <property type="entry name" value="POLY(U)-BINDING-SPLICING FACTOR PUF60-B-RELATED"/>
    <property type="match status" value="1"/>
</dbReference>
<dbReference type="CDD" id="cd12370">
    <property type="entry name" value="RRM1_PUF60"/>
    <property type="match status" value="1"/>
</dbReference>
<evidence type="ECO:0000256" key="7">
    <source>
        <dbReference type="ARBA" id="ARBA00022884"/>
    </source>
</evidence>
<reference evidence="17" key="1">
    <citation type="submission" date="2025-08" db="UniProtKB">
        <authorList>
            <consortium name="Ensembl"/>
        </authorList>
    </citation>
    <scope>IDENTIFICATION</scope>
</reference>
<gene>
    <name evidence="17" type="primary">LOC107709765</name>
</gene>
<keyword evidence="13" id="KW-0687">Ribonucleoprotein</keyword>
<keyword evidence="10" id="KW-0804">Transcription</keyword>
<evidence type="ECO:0000256" key="13">
    <source>
        <dbReference type="ARBA" id="ARBA00023274"/>
    </source>
</evidence>
<keyword evidence="3" id="KW-0678">Repressor</keyword>
<feature type="compositionally biased region" description="Polar residues" evidence="15">
    <location>
        <begin position="392"/>
        <end position="404"/>
    </location>
</feature>
<dbReference type="PANTHER" id="PTHR47330:SF1">
    <property type="entry name" value="POLY(U)-BINDING-SPLICING FACTOR PUF60"/>
    <property type="match status" value="1"/>
</dbReference>
<dbReference type="InterPro" id="IPR051974">
    <property type="entry name" value="PUF60_regulator"/>
</dbReference>
<dbReference type="InterPro" id="IPR034211">
    <property type="entry name" value="PUF60_RRM2"/>
</dbReference>
<evidence type="ECO:0000256" key="5">
    <source>
        <dbReference type="ARBA" id="ARBA00022703"/>
    </source>
</evidence>
<dbReference type="CDD" id="cd12648">
    <property type="entry name" value="RRM3_UHM_PUF60"/>
    <property type="match status" value="1"/>
</dbReference>
<dbReference type="GO" id="GO:0071011">
    <property type="term" value="C:precatalytic spliceosome"/>
    <property type="evidence" value="ECO:0007669"/>
    <property type="project" value="TreeGrafter"/>
</dbReference>
<dbReference type="FunFam" id="3.30.70.330:FF:000136">
    <property type="entry name" value="poly(U)-binding-splicing factor PUF60 isoform X1"/>
    <property type="match status" value="1"/>
</dbReference>
<evidence type="ECO:0000256" key="11">
    <source>
        <dbReference type="ARBA" id="ARBA00023187"/>
    </source>
</evidence>
<keyword evidence="9" id="KW-0238">DNA-binding</keyword>
<dbReference type="GO" id="GO:0003677">
    <property type="term" value="F:DNA binding"/>
    <property type="evidence" value="ECO:0007669"/>
    <property type="project" value="UniProtKB-KW"/>
</dbReference>
<name>A0A673JKV4_9TELE</name>
<proteinExistence type="inferred from homology"/>
<evidence type="ECO:0000256" key="12">
    <source>
        <dbReference type="ARBA" id="ARBA00023242"/>
    </source>
</evidence>
<evidence type="ECO:0000313" key="18">
    <source>
        <dbReference type="Proteomes" id="UP000472270"/>
    </source>
</evidence>
<evidence type="ECO:0000256" key="14">
    <source>
        <dbReference type="PROSITE-ProRule" id="PRU00176"/>
    </source>
</evidence>
<evidence type="ECO:0000313" key="17">
    <source>
        <dbReference type="Ensembl" id="ENSSRHP00000050645.1"/>
    </source>
</evidence>
<dbReference type="Pfam" id="PF00076">
    <property type="entry name" value="RRM_1"/>
    <property type="match status" value="2"/>
</dbReference>
<dbReference type="SUPFAM" id="SSF54928">
    <property type="entry name" value="RNA-binding domain, RBD"/>
    <property type="match status" value="2"/>
</dbReference>
<organism evidence="17 18">
    <name type="scientific">Sinocyclocheilus rhinocerous</name>
    <dbReference type="NCBI Taxonomy" id="307959"/>
    <lineage>
        <taxon>Eukaryota</taxon>
        <taxon>Metazoa</taxon>
        <taxon>Chordata</taxon>
        <taxon>Craniata</taxon>
        <taxon>Vertebrata</taxon>
        <taxon>Euteleostomi</taxon>
        <taxon>Actinopterygii</taxon>
        <taxon>Neopterygii</taxon>
        <taxon>Teleostei</taxon>
        <taxon>Ostariophysi</taxon>
        <taxon>Cypriniformes</taxon>
        <taxon>Cyprinidae</taxon>
        <taxon>Cyprininae</taxon>
        <taxon>Sinocyclocheilus</taxon>
    </lineage>
</organism>
<dbReference type="CDD" id="cd12371">
    <property type="entry name" value="RRM2_PUF60"/>
    <property type="match status" value="1"/>
</dbReference>
<keyword evidence="7 14" id="KW-0694">RNA-binding</keyword>
<feature type="region of interest" description="Disordered" evidence="15">
    <location>
        <begin position="376"/>
        <end position="404"/>
    </location>
</feature>
<keyword evidence="18" id="KW-1185">Reference proteome</keyword>
<dbReference type="Gene3D" id="3.30.70.330">
    <property type="match status" value="3"/>
</dbReference>
<sequence length="525" mass="56480">FDTTAKITSEALMMENGQSMASKLGLPPLTPEQQEALQKAKKYAMEQSIKSVLVKQTLAHQQQQLSNLQMASLTMGFGDPLSPLQSVAAQRQRALAIMCRVYVGSIYYELGEDTIRQAFAPFGPIKSIDMSWDSVTLKHKGFAFVEYEVPEAAQLALEQMNSVMLGGRNIKVGRPSNIGQAQPIIDQLAEEARAFNRIYVASVHSDLSDDDIKSVFEAFGRIMSCTLARDPTTGKHKGYGFIEYDKAQSAQDAVSSMNLFDLGGQYLRVGKAVTPPMPLLTPATPGGLPPAAAVAAAAATAKITAQEAVAGASILGAMTAGTGLNLPQLPQAVMAAQAPGVITGVTPARPTLPVVPQVGLVNPVLASPPSLSAAVAAAQEAKKEKEEEESTQDGTGQEMLSEQEHMSISGSSARHMVMQKLLRKQESTVMVLRNMVGPEDIDDDLEGEVTEECGKFGAVNRVIIYQEKQGEEEDAEVIVKIFVEFSAASEMNKAIQALNKRWFGGRKVIAEVYDQERFENSDLSA</sequence>
<dbReference type="GO" id="GO:0071013">
    <property type="term" value="C:catalytic step 2 spliceosome"/>
    <property type="evidence" value="ECO:0007669"/>
    <property type="project" value="TreeGrafter"/>
</dbReference>
<dbReference type="InterPro" id="IPR034209">
    <property type="entry name" value="PUF60_RRM1"/>
</dbReference>
<feature type="domain" description="RRM" evidence="16">
    <location>
        <begin position="196"/>
        <end position="274"/>
    </location>
</feature>
<evidence type="ECO:0000256" key="3">
    <source>
        <dbReference type="ARBA" id="ARBA00022491"/>
    </source>
</evidence>
<evidence type="ECO:0000256" key="9">
    <source>
        <dbReference type="ARBA" id="ARBA00023125"/>
    </source>
</evidence>
<dbReference type="InterPro" id="IPR003954">
    <property type="entry name" value="RRM_euk-type"/>
</dbReference>
<keyword evidence="12" id="KW-0539">Nucleus</keyword>
<keyword evidence="8" id="KW-0805">Transcription regulation</keyword>
<dbReference type="InterPro" id="IPR006532">
    <property type="entry name" value="PUF60-like"/>
</dbReference>
<keyword evidence="5" id="KW-0053">Apoptosis</keyword>
<keyword evidence="4" id="KW-0507">mRNA processing</keyword>
<dbReference type="FunFam" id="3.30.70.330:FF:000152">
    <property type="entry name" value="poly(U)-binding-splicing factor PUF60 isoform X1"/>
    <property type="match status" value="1"/>
</dbReference>
<comment type="similarity">
    <text evidence="2">Belongs to the RRM half pint family.</text>
</comment>
<dbReference type="Ensembl" id="ENSSRHT00000052073.1">
    <property type="protein sequence ID" value="ENSSRHP00000050645.1"/>
    <property type="gene ID" value="ENSSRHG00000025505.1"/>
</dbReference>
<dbReference type="GO" id="GO:0000381">
    <property type="term" value="P:regulation of alternative mRNA splicing, via spliceosome"/>
    <property type="evidence" value="ECO:0007669"/>
    <property type="project" value="InterPro"/>
</dbReference>
<accession>A0A673JKV4</accession>